<reference evidence="1" key="1">
    <citation type="submission" date="2022-04" db="EMBL/GenBank/DDBJ databases">
        <title>Chromosome-scale genome assembly of Holotrichia oblita Faldermann.</title>
        <authorList>
            <person name="Rongchong L."/>
        </authorList>
    </citation>
    <scope>NUCLEOTIDE SEQUENCE</scope>
    <source>
        <strain evidence="1">81SQS9</strain>
    </source>
</reference>
<evidence type="ECO:0000313" key="1">
    <source>
        <dbReference type="EMBL" id="KAI4459482.1"/>
    </source>
</evidence>
<sequence length="212" mass="23825">MSALYRTTISALDKIVPSKLQPLWQHPAGKSSNHLLHMIHNLPINIVLVYVEQSEVTHAEMCSFGNKKEYSEHGVPPFSNNVVRCNTERDGLPISNKMFGCHTGRGGLWHHLKYGFPGYDLLSLLIKRQAAQSPKTVFFWAPAFKWGLVIAGISDLRRPVDQLSIAQSASLAATGVIWSRYSLVIIPKNYGLFSVNVFVAMTQLYQLYRAIR</sequence>
<name>A0ACB9SY79_HOLOL</name>
<evidence type="ECO:0000313" key="2">
    <source>
        <dbReference type="Proteomes" id="UP001056778"/>
    </source>
</evidence>
<keyword evidence="2" id="KW-1185">Reference proteome</keyword>
<gene>
    <name evidence="1" type="ORF">MML48_6g00008261</name>
</gene>
<dbReference type="EMBL" id="CM043020">
    <property type="protein sequence ID" value="KAI4459482.1"/>
    <property type="molecule type" value="Genomic_DNA"/>
</dbReference>
<organism evidence="1 2">
    <name type="scientific">Holotrichia oblita</name>
    <name type="common">Chafer beetle</name>
    <dbReference type="NCBI Taxonomy" id="644536"/>
    <lineage>
        <taxon>Eukaryota</taxon>
        <taxon>Metazoa</taxon>
        <taxon>Ecdysozoa</taxon>
        <taxon>Arthropoda</taxon>
        <taxon>Hexapoda</taxon>
        <taxon>Insecta</taxon>
        <taxon>Pterygota</taxon>
        <taxon>Neoptera</taxon>
        <taxon>Endopterygota</taxon>
        <taxon>Coleoptera</taxon>
        <taxon>Polyphaga</taxon>
        <taxon>Scarabaeiformia</taxon>
        <taxon>Scarabaeidae</taxon>
        <taxon>Melolonthinae</taxon>
        <taxon>Holotrichia</taxon>
    </lineage>
</organism>
<proteinExistence type="predicted"/>
<accession>A0ACB9SY79</accession>
<protein>
    <submittedName>
        <fullName evidence="1">Uncharacterized protein</fullName>
    </submittedName>
</protein>
<comment type="caution">
    <text evidence="1">The sequence shown here is derived from an EMBL/GenBank/DDBJ whole genome shotgun (WGS) entry which is preliminary data.</text>
</comment>
<dbReference type="Proteomes" id="UP001056778">
    <property type="component" value="Chromosome 6"/>
</dbReference>